<evidence type="ECO:0000313" key="2">
    <source>
        <dbReference type="EMBL" id="GMR55288.1"/>
    </source>
</evidence>
<dbReference type="Gene3D" id="3.30.710.10">
    <property type="entry name" value="Potassium Channel Kv1.1, Chain A"/>
    <property type="match status" value="1"/>
</dbReference>
<dbReference type="AlphaFoldDB" id="A0AAN5I7H4"/>
<protein>
    <recommendedName>
        <fullName evidence="1">BTB domain-containing protein</fullName>
    </recommendedName>
</protein>
<gene>
    <name evidence="2" type="ORF">PMAYCL1PPCAC_25483</name>
</gene>
<name>A0AAN5I7H4_9BILA</name>
<dbReference type="InterPro" id="IPR011333">
    <property type="entry name" value="SKP1/BTB/POZ_sf"/>
</dbReference>
<comment type="caution">
    <text evidence="2">The sequence shown here is derived from an EMBL/GenBank/DDBJ whole genome shotgun (WGS) entry which is preliminary data.</text>
</comment>
<dbReference type="EMBL" id="BTRK01000005">
    <property type="protein sequence ID" value="GMR55288.1"/>
    <property type="molecule type" value="Genomic_DNA"/>
</dbReference>
<accession>A0AAN5I7H4</accession>
<feature type="non-terminal residue" evidence="2">
    <location>
        <position position="1"/>
    </location>
</feature>
<sequence length="118" mass="13617">FVDLLNVIHPDYTPLKDSCVSHILKLAVHFQMKGVVEQCENYLRQSSKFNVVKKLIVAEEYHLQNLKNHAFESMNCVKIISNLSTYPDHKLLSDALKLEIYDKFMVVGRGCDCHTHNI</sequence>
<dbReference type="PANTHER" id="PTHR22744">
    <property type="entry name" value="HELIX LOOP HELIX PROTEIN 21-RELATED"/>
    <property type="match status" value="1"/>
</dbReference>
<dbReference type="SUPFAM" id="SSF54695">
    <property type="entry name" value="POZ domain"/>
    <property type="match status" value="1"/>
</dbReference>
<reference evidence="3" key="1">
    <citation type="submission" date="2022-10" db="EMBL/GenBank/DDBJ databases">
        <title>Genome assembly of Pristionchus species.</title>
        <authorList>
            <person name="Yoshida K."/>
            <person name="Sommer R.J."/>
        </authorList>
    </citation>
    <scope>NUCLEOTIDE SEQUENCE [LARGE SCALE GENOMIC DNA]</scope>
    <source>
        <strain evidence="3">RS5460</strain>
    </source>
</reference>
<organism evidence="2 3">
    <name type="scientific">Pristionchus mayeri</name>
    <dbReference type="NCBI Taxonomy" id="1317129"/>
    <lineage>
        <taxon>Eukaryota</taxon>
        <taxon>Metazoa</taxon>
        <taxon>Ecdysozoa</taxon>
        <taxon>Nematoda</taxon>
        <taxon>Chromadorea</taxon>
        <taxon>Rhabditida</taxon>
        <taxon>Rhabditina</taxon>
        <taxon>Diplogasteromorpha</taxon>
        <taxon>Diplogasteroidea</taxon>
        <taxon>Neodiplogasteridae</taxon>
        <taxon>Pristionchus</taxon>
    </lineage>
</organism>
<evidence type="ECO:0000259" key="1">
    <source>
        <dbReference type="Pfam" id="PF00651"/>
    </source>
</evidence>
<dbReference type="PANTHER" id="PTHR22744:SF14">
    <property type="entry name" value="BTB DOMAIN-CONTAINING PROTEIN-RELATED"/>
    <property type="match status" value="1"/>
</dbReference>
<feature type="domain" description="BTB" evidence="1">
    <location>
        <begin position="1"/>
        <end position="47"/>
    </location>
</feature>
<proteinExistence type="predicted"/>
<dbReference type="InterPro" id="IPR000210">
    <property type="entry name" value="BTB/POZ_dom"/>
</dbReference>
<dbReference type="Proteomes" id="UP001328107">
    <property type="component" value="Unassembled WGS sequence"/>
</dbReference>
<keyword evidence="3" id="KW-1185">Reference proteome</keyword>
<evidence type="ECO:0000313" key="3">
    <source>
        <dbReference type="Proteomes" id="UP001328107"/>
    </source>
</evidence>
<dbReference type="Pfam" id="PF00651">
    <property type="entry name" value="BTB"/>
    <property type="match status" value="1"/>
</dbReference>